<dbReference type="AlphaFoldDB" id="A0A5Y6F093"/>
<dbReference type="GO" id="GO:0016887">
    <property type="term" value="F:ATP hydrolysis activity"/>
    <property type="evidence" value="ECO:0007669"/>
    <property type="project" value="InterPro"/>
</dbReference>
<name>A0A5Y6F093_SALER</name>
<comment type="caution">
    <text evidence="2">The sequence shown here is derived from an EMBL/GenBank/DDBJ whole genome shotgun (WGS) entry which is preliminary data.</text>
</comment>
<organism evidence="2">
    <name type="scientific">Salmonella enterica</name>
    <name type="common">Salmonella choleraesuis</name>
    <dbReference type="NCBI Taxonomy" id="28901"/>
    <lineage>
        <taxon>Bacteria</taxon>
        <taxon>Pseudomonadati</taxon>
        <taxon>Pseudomonadota</taxon>
        <taxon>Gammaproteobacteria</taxon>
        <taxon>Enterobacterales</taxon>
        <taxon>Enterobacteriaceae</taxon>
        <taxon>Salmonella</taxon>
    </lineage>
</organism>
<dbReference type="InterPro" id="IPR003959">
    <property type="entry name" value="ATPase_AAA_core"/>
</dbReference>
<feature type="non-terminal residue" evidence="2">
    <location>
        <position position="1"/>
    </location>
</feature>
<dbReference type="EMBL" id="AAJCRC010000240">
    <property type="protein sequence ID" value="ECK6663207.1"/>
    <property type="molecule type" value="Genomic_DNA"/>
</dbReference>
<dbReference type="InterPro" id="IPR051396">
    <property type="entry name" value="Bact_Antivir_Def_Nuclease"/>
</dbReference>
<sequence length="184" mass="20713">NKSPYRFNQLSSGYQSILSIYADLLMKVELKGITADEMSGVVFIDEIDAHLHVSLQRKIFSFFVNAFPNIQFIVTTHSPFVVQSVNNAIIYDLSTNEQLEDLSMYSYEAIVKGLLGVDTQSELLNNQLDKLALLINEVIVDTDALQQVINNIQPYESQLDMRSRTFLLMGKNALLDAKDATEGE</sequence>
<gene>
    <name evidence="2" type="ORF">FSC90_26280</name>
</gene>
<dbReference type="GO" id="GO:0005524">
    <property type="term" value="F:ATP binding"/>
    <property type="evidence" value="ECO:0007669"/>
    <property type="project" value="InterPro"/>
</dbReference>
<dbReference type="PANTHER" id="PTHR43581:SF2">
    <property type="entry name" value="EXCINUCLEASE ATPASE SUBUNIT"/>
    <property type="match status" value="1"/>
</dbReference>
<dbReference type="PANTHER" id="PTHR43581">
    <property type="entry name" value="ATP/GTP PHOSPHATASE"/>
    <property type="match status" value="1"/>
</dbReference>
<dbReference type="Gene3D" id="3.40.50.300">
    <property type="entry name" value="P-loop containing nucleotide triphosphate hydrolases"/>
    <property type="match status" value="1"/>
</dbReference>
<evidence type="ECO:0000313" key="2">
    <source>
        <dbReference type="EMBL" id="ECK6663207.1"/>
    </source>
</evidence>
<proteinExistence type="predicted"/>
<feature type="domain" description="ATPase AAA-type core" evidence="1">
    <location>
        <begin position="7"/>
        <end position="82"/>
    </location>
</feature>
<dbReference type="Pfam" id="PF13304">
    <property type="entry name" value="AAA_21"/>
    <property type="match status" value="1"/>
</dbReference>
<dbReference type="InterPro" id="IPR027417">
    <property type="entry name" value="P-loop_NTPase"/>
</dbReference>
<evidence type="ECO:0000259" key="1">
    <source>
        <dbReference type="Pfam" id="PF13304"/>
    </source>
</evidence>
<accession>A0A5Y6F093</accession>
<reference evidence="2" key="1">
    <citation type="submission" date="2019-08" db="EMBL/GenBank/DDBJ databases">
        <authorList>
            <consortium name="PulseNet: The National Subtyping Network for Foodborne Disease Surveillance"/>
            <person name="Tarr C.L."/>
            <person name="Trees E."/>
            <person name="Katz L.S."/>
            <person name="Carleton-Romer H.A."/>
            <person name="Stroika S."/>
            <person name="Kucerova Z."/>
            <person name="Roache K.F."/>
            <person name="Sabol A.L."/>
            <person name="Besser J."/>
            <person name="Gerner-Smidt P."/>
        </authorList>
    </citation>
    <scope>NUCLEOTIDE SEQUENCE</scope>
    <source>
        <strain evidence="2">PNUSAS086686</strain>
    </source>
</reference>
<dbReference type="SUPFAM" id="SSF52540">
    <property type="entry name" value="P-loop containing nucleoside triphosphate hydrolases"/>
    <property type="match status" value="1"/>
</dbReference>
<protein>
    <submittedName>
        <fullName evidence="2">AAA family ATPase</fullName>
    </submittedName>
</protein>